<organism evidence="2">
    <name type="scientific">Rhizophora mucronata</name>
    <name type="common">Asiatic mangrove</name>
    <dbReference type="NCBI Taxonomy" id="61149"/>
    <lineage>
        <taxon>Eukaryota</taxon>
        <taxon>Viridiplantae</taxon>
        <taxon>Streptophyta</taxon>
        <taxon>Embryophyta</taxon>
        <taxon>Tracheophyta</taxon>
        <taxon>Spermatophyta</taxon>
        <taxon>Magnoliopsida</taxon>
        <taxon>eudicotyledons</taxon>
        <taxon>Gunneridae</taxon>
        <taxon>Pentapetalae</taxon>
        <taxon>rosids</taxon>
        <taxon>fabids</taxon>
        <taxon>Malpighiales</taxon>
        <taxon>Rhizophoraceae</taxon>
        <taxon>Rhizophora</taxon>
    </lineage>
</organism>
<protein>
    <submittedName>
        <fullName evidence="2">Uncharacterized protein</fullName>
    </submittedName>
</protein>
<sequence>MRQLKLRKIQGENEKLEQRTQTSLRPQPLQKFIEIEAFARSCVGKRQTKGFE</sequence>
<dbReference type="AlphaFoldDB" id="A0A2P2QJK3"/>
<feature type="compositionally biased region" description="Basic and acidic residues" evidence="1">
    <location>
        <begin position="9"/>
        <end position="18"/>
    </location>
</feature>
<evidence type="ECO:0000313" key="2">
    <source>
        <dbReference type="EMBL" id="MBX67085.1"/>
    </source>
</evidence>
<evidence type="ECO:0000256" key="1">
    <source>
        <dbReference type="SAM" id="MobiDB-lite"/>
    </source>
</evidence>
<name>A0A2P2QJK3_RHIMU</name>
<proteinExistence type="predicted"/>
<feature type="region of interest" description="Disordered" evidence="1">
    <location>
        <begin position="1"/>
        <end position="23"/>
    </location>
</feature>
<accession>A0A2P2QJK3</accession>
<reference evidence="2" key="1">
    <citation type="submission" date="2018-02" db="EMBL/GenBank/DDBJ databases">
        <title>Rhizophora mucronata_Transcriptome.</title>
        <authorList>
            <person name="Meera S.P."/>
            <person name="Sreeshan A."/>
            <person name="Augustine A."/>
        </authorList>
    </citation>
    <scope>NUCLEOTIDE SEQUENCE</scope>
    <source>
        <tissue evidence="2">Leaf</tissue>
    </source>
</reference>
<dbReference type="EMBL" id="GGEC01086601">
    <property type="protein sequence ID" value="MBX67085.1"/>
    <property type="molecule type" value="Transcribed_RNA"/>
</dbReference>